<dbReference type="GeneID" id="116288976"/>
<name>A0A6P8HGK4_ACTTE</name>
<organism evidence="1 2">
    <name type="scientific">Actinia tenebrosa</name>
    <name type="common">Australian red waratah sea anemone</name>
    <dbReference type="NCBI Taxonomy" id="6105"/>
    <lineage>
        <taxon>Eukaryota</taxon>
        <taxon>Metazoa</taxon>
        <taxon>Cnidaria</taxon>
        <taxon>Anthozoa</taxon>
        <taxon>Hexacorallia</taxon>
        <taxon>Actiniaria</taxon>
        <taxon>Actiniidae</taxon>
        <taxon>Actinia</taxon>
    </lineage>
</organism>
<gene>
    <name evidence="2" type="primary">LOC116288976</name>
</gene>
<protein>
    <submittedName>
        <fullName evidence="2">Uncharacterized protein LOC116288976</fullName>
    </submittedName>
</protein>
<accession>A0A6P8HGK4</accession>
<proteinExistence type="predicted"/>
<dbReference type="Proteomes" id="UP000515163">
    <property type="component" value="Unplaced"/>
</dbReference>
<sequence>MNPYVKETYYTHRVDEEGYDNVAWHDVGMWVEVGGTALVICTISINANTHANVGFRLIDENNKPLLPYRTSSNTRKVTHFSMEPYTRSAEDLTPVTFHMLANCKYAKLQVTSDDGHQRSLMIRLRSHLLQEDHPDSYDQDPNVVAREL</sequence>
<dbReference type="OrthoDB" id="10527607at2759"/>
<reference evidence="2" key="1">
    <citation type="submission" date="2025-08" db="UniProtKB">
        <authorList>
            <consortium name="RefSeq"/>
        </authorList>
    </citation>
    <scope>IDENTIFICATION</scope>
    <source>
        <tissue evidence="2">Tentacle</tissue>
    </source>
</reference>
<keyword evidence="1" id="KW-1185">Reference proteome</keyword>
<evidence type="ECO:0000313" key="1">
    <source>
        <dbReference type="Proteomes" id="UP000515163"/>
    </source>
</evidence>
<dbReference type="KEGG" id="aten:116288976"/>
<dbReference type="RefSeq" id="XP_031551710.1">
    <property type="nucleotide sequence ID" value="XM_031695850.1"/>
</dbReference>
<evidence type="ECO:0000313" key="2">
    <source>
        <dbReference type="RefSeq" id="XP_031551710.1"/>
    </source>
</evidence>
<dbReference type="InParanoid" id="A0A6P8HGK4"/>
<dbReference type="AlphaFoldDB" id="A0A6P8HGK4"/>